<comment type="caution">
    <text evidence="2">The sequence shown here is derived from an EMBL/GenBank/DDBJ whole genome shotgun (WGS) entry which is preliminary data.</text>
</comment>
<dbReference type="EMBL" id="JAGEUA010000002">
    <property type="protein sequence ID" value="KAL1006268.1"/>
    <property type="molecule type" value="Genomic_DNA"/>
</dbReference>
<name>A0ABD0XBD1_UMBPY</name>
<feature type="region of interest" description="Disordered" evidence="1">
    <location>
        <begin position="1"/>
        <end position="44"/>
    </location>
</feature>
<feature type="compositionally biased region" description="Pro residues" evidence="1">
    <location>
        <begin position="97"/>
        <end position="112"/>
    </location>
</feature>
<evidence type="ECO:0000313" key="3">
    <source>
        <dbReference type="Proteomes" id="UP001557470"/>
    </source>
</evidence>
<feature type="compositionally biased region" description="Low complexity" evidence="1">
    <location>
        <begin position="113"/>
        <end position="124"/>
    </location>
</feature>
<protein>
    <submittedName>
        <fullName evidence="2">Uncharacterized protein</fullName>
    </submittedName>
</protein>
<sequence length="276" mass="29712">EEFSSESIEKKEAIPAYRATHHRRLQNDPNSDRMPQVTYSSESELQGNTVKLCDTIMYYKKIGIDEAMCNIRSRADPGLPEPLSPDPTVSTVSGPPLLTPPSGPPSLTPPSGSPSLTLPSGFPDTLPPGLPDTLLPGLPDTFLPGLPDTLPVTGLPDTLPVTGLPLFRQSLGPLNCLSPGHLHCLSLGRLNCLTPGRPLSLLTPGRPLSLLTPGRPLSLLTPGPLFCPLRCCGLRRGALCPVCFLGSCFCLLCFGSPLSWFHVLHYVLCLFWLHHC</sequence>
<feature type="region of interest" description="Disordered" evidence="1">
    <location>
        <begin position="77"/>
        <end position="131"/>
    </location>
</feature>
<dbReference type="Proteomes" id="UP001557470">
    <property type="component" value="Unassembled WGS sequence"/>
</dbReference>
<proteinExistence type="predicted"/>
<evidence type="ECO:0000313" key="2">
    <source>
        <dbReference type="EMBL" id="KAL1006268.1"/>
    </source>
</evidence>
<evidence type="ECO:0000256" key="1">
    <source>
        <dbReference type="SAM" id="MobiDB-lite"/>
    </source>
</evidence>
<feature type="non-terminal residue" evidence="2">
    <location>
        <position position="1"/>
    </location>
</feature>
<accession>A0ABD0XBD1</accession>
<dbReference type="AlphaFoldDB" id="A0ABD0XBD1"/>
<organism evidence="2 3">
    <name type="scientific">Umbra pygmaea</name>
    <name type="common">Eastern mudminnow</name>
    <dbReference type="NCBI Taxonomy" id="75934"/>
    <lineage>
        <taxon>Eukaryota</taxon>
        <taxon>Metazoa</taxon>
        <taxon>Chordata</taxon>
        <taxon>Craniata</taxon>
        <taxon>Vertebrata</taxon>
        <taxon>Euteleostomi</taxon>
        <taxon>Actinopterygii</taxon>
        <taxon>Neopterygii</taxon>
        <taxon>Teleostei</taxon>
        <taxon>Protacanthopterygii</taxon>
        <taxon>Esociformes</taxon>
        <taxon>Umbridae</taxon>
        <taxon>Umbra</taxon>
    </lineage>
</organism>
<keyword evidence="3" id="KW-1185">Reference proteome</keyword>
<reference evidence="2 3" key="1">
    <citation type="submission" date="2024-06" db="EMBL/GenBank/DDBJ databases">
        <authorList>
            <person name="Pan Q."/>
            <person name="Wen M."/>
            <person name="Jouanno E."/>
            <person name="Zahm M."/>
            <person name="Klopp C."/>
            <person name="Cabau C."/>
            <person name="Louis A."/>
            <person name="Berthelot C."/>
            <person name="Parey E."/>
            <person name="Roest Crollius H."/>
            <person name="Montfort J."/>
            <person name="Robinson-Rechavi M."/>
            <person name="Bouchez O."/>
            <person name="Lampietro C."/>
            <person name="Lopez Roques C."/>
            <person name="Donnadieu C."/>
            <person name="Postlethwait J."/>
            <person name="Bobe J."/>
            <person name="Verreycken H."/>
            <person name="Guiguen Y."/>
        </authorList>
    </citation>
    <scope>NUCLEOTIDE SEQUENCE [LARGE SCALE GENOMIC DNA]</scope>
    <source>
        <strain evidence="2">Up_M1</strain>
        <tissue evidence="2">Testis</tissue>
    </source>
</reference>
<gene>
    <name evidence="2" type="ORF">UPYG_G00069960</name>
</gene>